<dbReference type="PROSITE" id="PS50160">
    <property type="entry name" value="DNA_LIGASE_A3"/>
    <property type="match status" value="1"/>
</dbReference>
<evidence type="ECO:0000313" key="6">
    <source>
        <dbReference type="EMBL" id="MBD3107531.1"/>
    </source>
</evidence>
<comment type="similarity">
    <text evidence="1">Belongs to the ATP-dependent DNA ligase family.</text>
</comment>
<reference evidence="6" key="1">
    <citation type="submission" date="2020-09" db="EMBL/GenBank/DDBJ databases">
        <title>Bacillus faecalis sp. nov., a moderately halophilic bacterium isolated from cow faeces.</title>
        <authorList>
            <person name="Jiang L."/>
            <person name="Lee J."/>
        </authorList>
    </citation>
    <scope>NUCLEOTIDE SEQUENCE</scope>
    <source>
        <strain evidence="6">AGMB 02131</strain>
    </source>
</reference>
<dbReference type="Gene3D" id="3.30.470.30">
    <property type="entry name" value="DNA ligase/mRNA capping enzyme"/>
    <property type="match status" value="1"/>
</dbReference>
<dbReference type="CDD" id="cd07906">
    <property type="entry name" value="Adenylation_DNA_ligase_LigD_LigC"/>
    <property type="match status" value="1"/>
</dbReference>
<gene>
    <name evidence="6" type="ORF">IEO70_04060</name>
</gene>
<dbReference type="Gene3D" id="2.40.50.140">
    <property type="entry name" value="Nucleic acid-binding proteins"/>
    <property type="match status" value="1"/>
</dbReference>
<evidence type="ECO:0000256" key="4">
    <source>
        <dbReference type="ARBA" id="ARBA00034003"/>
    </source>
</evidence>
<dbReference type="PROSITE" id="PS00697">
    <property type="entry name" value="DNA_LIGASE_A1"/>
    <property type="match status" value="1"/>
</dbReference>
<dbReference type="Pfam" id="PF04679">
    <property type="entry name" value="DNA_ligase_A_C"/>
    <property type="match status" value="1"/>
</dbReference>
<accession>A0A927CUX2</accession>
<feature type="domain" description="ATP-dependent DNA ligase family profile" evidence="5">
    <location>
        <begin position="104"/>
        <end position="237"/>
    </location>
</feature>
<dbReference type="GO" id="GO:0003910">
    <property type="term" value="F:DNA ligase (ATP) activity"/>
    <property type="evidence" value="ECO:0007669"/>
    <property type="project" value="UniProtKB-EC"/>
</dbReference>
<dbReference type="Proteomes" id="UP000602076">
    <property type="component" value="Unassembled WGS sequence"/>
</dbReference>
<dbReference type="SUPFAM" id="SSF56091">
    <property type="entry name" value="DNA ligase/mRNA capping enzyme, catalytic domain"/>
    <property type="match status" value="1"/>
</dbReference>
<keyword evidence="3 6" id="KW-0436">Ligase</keyword>
<dbReference type="EMBL" id="JACXSI010000007">
    <property type="protein sequence ID" value="MBD3107531.1"/>
    <property type="molecule type" value="Genomic_DNA"/>
</dbReference>
<evidence type="ECO:0000259" key="5">
    <source>
        <dbReference type="PROSITE" id="PS50160"/>
    </source>
</evidence>
<dbReference type="SUPFAM" id="SSF50249">
    <property type="entry name" value="Nucleic acid-binding proteins"/>
    <property type="match status" value="1"/>
</dbReference>
<comment type="catalytic activity">
    <reaction evidence="4">
        <text>ATP + (deoxyribonucleotide)n-3'-hydroxyl + 5'-phospho-(deoxyribonucleotide)m = (deoxyribonucleotide)n+m + AMP + diphosphate.</text>
        <dbReference type="EC" id="6.5.1.1"/>
    </reaction>
</comment>
<name>A0A927CUX2_9BACI</name>
<evidence type="ECO:0000256" key="1">
    <source>
        <dbReference type="ARBA" id="ARBA00007572"/>
    </source>
</evidence>
<sequence>MKPIIPFEPVASDRTPTGSDWIFQIKWDGVRILTYYDVQDVQLFNRKLNERTKIFPELLDVKSYTNADSLIVDGEVIALDQNGQPSFHEVMRRDGIRRADRVSHIQKEVPIFYMIFDILYLNGQWQTDKPLADRMELLRETIKPNPTIQLVSSERDGTTLFEVAKQHNLEGIVCKNLQSKYTINGKNANWQKVKNYQDTIAVIAGVTYRNNIVNSLVLGLYDEHQQLQFIGHAGTGKLTRQDWITFTKAIEPLITDQRPFSKNPPRIKDIQWLEPVLTVKVQYMEWPKGHSLRQPSIQAFVNQDPKSCTILE</sequence>
<dbReference type="CDD" id="cd07971">
    <property type="entry name" value="OBF_DNA_ligase_LigD"/>
    <property type="match status" value="1"/>
</dbReference>
<dbReference type="InterPro" id="IPR012340">
    <property type="entry name" value="NA-bd_OB-fold"/>
</dbReference>
<evidence type="ECO:0000313" key="7">
    <source>
        <dbReference type="Proteomes" id="UP000602076"/>
    </source>
</evidence>
<evidence type="ECO:0000256" key="2">
    <source>
        <dbReference type="ARBA" id="ARBA00012727"/>
    </source>
</evidence>
<protein>
    <recommendedName>
        <fullName evidence="2">DNA ligase (ATP)</fullName>
        <ecNumber evidence="2">6.5.1.1</ecNumber>
    </recommendedName>
</protein>
<dbReference type="PANTHER" id="PTHR45674:SF4">
    <property type="entry name" value="DNA LIGASE 1"/>
    <property type="match status" value="1"/>
</dbReference>
<dbReference type="InterPro" id="IPR016059">
    <property type="entry name" value="DNA_ligase_ATP-dep_CS"/>
</dbReference>
<organism evidence="6 7">
    <name type="scientific">Peribacillus faecalis</name>
    <dbReference type="NCBI Taxonomy" id="2772559"/>
    <lineage>
        <taxon>Bacteria</taxon>
        <taxon>Bacillati</taxon>
        <taxon>Bacillota</taxon>
        <taxon>Bacilli</taxon>
        <taxon>Bacillales</taxon>
        <taxon>Bacillaceae</taxon>
        <taxon>Peribacillus</taxon>
    </lineage>
</organism>
<dbReference type="InterPro" id="IPR050191">
    <property type="entry name" value="ATP-dep_DNA_ligase"/>
</dbReference>
<dbReference type="PANTHER" id="PTHR45674">
    <property type="entry name" value="DNA LIGASE 1/3 FAMILY MEMBER"/>
    <property type="match status" value="1"/>
</dbReference>
<dbReference type="Pfam" id="PF01068">
    <property type="entry name" value="DNA_ligase_A_M"/>
    <property type="match status" value="1"/>
</dbReference>
<keyword evidence="7" id="KW-1185">Reference proteome</keyword>
<comment type="caution">
    <text evidence="6">The sequence shown here is derived from an EMBL/GenBank/DDBJ whole genome shotgun (WGS) entry which is preliminary data.</text>
</comment>
<dbReference type="InterPro" id="IPR012309">
    <property type="entry name" value="DNA_ligase_ATP-dep_C"/>
</dbReference>
<dbReference type="GO" id="GO:0005524">
    <property type="term" value="F:ATP binding"/>
    <property type="evidence" value="ECO:0007669"/>
    <property type="project" value="InterPro"/>
</dbReference>
<dbReference type="GO" id="GO:0006281">
    <property type="term" value="P:DNA repair"/>
    <property type="evidence" value="ECO:0007669"/>
    <property type="project" value="InterPro"/>
</dbReference>
<dbReference type="GO" id="GO:0006310">
    <property type="term" value="P:DNA recombination"/>
    <property type="evidence" value="ECO:0007669"/>
    <property type="project" value="InterPro"/>
</dbReference>
<dbReference type="AlphaFoldDB" id="A0A927CUX2"/>
<dbReference type="EC" id="6.5.1.1" evidence="2"/>
<evidence type="ECO:0000256" key="3">
    <source>
        <dbReference type="ARBA" id="ARBA00022598"/>
    </source>
</evidence>
<proteinExistence type="inferred from homology"/>
<dbReference type="InterPro" id="IPR012310">
    <property type="entry name" value="DNA_ligase_ATP-dep_cent"/>
</dbReference>